<dbReference type="InterPro" id="IPR012340">
    <property type="entry name" value="NA-bd_OB-fold"/>
</dbReference>
<evidence type="ECO:0000256" key="3">
    <source>
        <dbReference type="PROSITE-ProRule" id="PRU00209"/>
    </source>
</evidence>
<dbReference type="EMBL" id="PYAS01000011">
    <property type="protein sequence ID" value="PSL25738.1"/>
    <property type="molecule type" value="Genomic_DNA"/>
</dbReference>
<evidence type="ECO:0000259" key="4">
    <source>
        <dbReference type="PROSITE" id="PS50886"/>
    </source>
</evidence>
<dbReference type="NCBIfam" id="TIGR02222">
    <property type="entry name" value="chap_CsaA"/>
    <property type="match status" value="1"/>
</dbReference>
<accession>A0A2P8FVI7</accession>
<dbReference type="PANTHER" id="PTHR11586">
    <property type="entry name" value="TRNA-AMINOACYLATION COFACTOR ARC1 FAMILY MEMBER"/>
    <property type="match status" value="1"/>
</dbReference>
<dbReference type="CDD" id="cd02798">
    <property type="entry name" value="tRNA_bind_CsaA"/>
    <property type="match status" value="1"/>
</dbReference>
<protein>
    <submittedName>
        <fullName evidence="5">tRNA-binding protein</fullName>
    </submittedName>
</protein>
<name>A0A2P8FVI7_9BACT</name>
<evidence type="ECO:0000256" key="2">
    <source>
        <dbReference type="ARBA" id="ARBA00022884"/>
    </source>
</evidence>
<keyword evidence="6" id="KW-1185">Reference proteome</keyword>
<dbReference type="InterPro" id="IPR008231">
    <property type="entry name" value="CsaA"/>
</dbReference>
<sequence length="112" mass="12443">MSTITWQEFEQVDLRAGTIIQVDDFPKARKPAYKLLIDLGPEIGIKPSSAQITKRYAKEQLIGKQVLCVVNFPPKQIADFRSEVLTTGYVLPDGEVILTSPDFPVPNGTRLA</sequence>
<evidence type="ECO:0000256" key="1">
    <source>
        <dbReference type="ARBA" id="ARBA00022555"/>
    </source>
</evidence>
<dbReference type="SUPFAM" id="SSF50249">
    <property type="entry name" value="Nucleic acid-binding proteins"/>
    <property type="match status" value="1"/>
</dbReference>
<dbReference type="AlphaFoldDB" id="A0A2P8FVI7"/>
<feature type="domain" description="TRNA-binding" evidence="4">
    <location>
        <begin position="8"/>
        <end position="112"/>
    </location>
</feature>
<comment type="caution">
    <text evidence="5">The sequence shown here is derived from an EMBL/GenBank/DDBJ whole genome shotgun (WGS) entry which is preliminary data.</text>
</comment>
<dbReference type="Pfam" id="PF01588">
    <property type="entry name" value="tRNA_bind"/>
    <property type="match status" value="1"/>
</dbReference>
<dbReference type="OrthoDB" id="9794564at2"/>
<dbReference type="FunFam" id="2.40.50.140:FF:000165">
    <property type="entry name" value="Chaperone CsaA"/>
    <property type="match status" value="1"/>
</dbReference>
<dbReference type="NCBIfam" id="NF007494">
    <property type="entry name" value="PRK10089.1-3"/>
    <property type="match status" value="1"/>
</dbReference>
<dbReference type="NCBIfam" id="NF007495">
    <property type="entry name" value="PRK10089.1-4"/>
    <property type="match status" value="1"/>
</dbReference>
<organism evidence="5 6">
    <name type="scientific">Dyadobacter jiangsuensis</name>
    <dbReference type="NCBI Taxonomy" id="1591085"/>
    <lineage>
        <taxon>Bacteria</taxon>
        <taxon>Pseudomonadati</taxon>
        <taxon>Bacteroidota</taxon>
        <taxon>Cytophagia</taxon>
        <taxon>Cytophagales</taxon>
        <taxon>Spirosomataceae</taxon>
        <taxon>Dyadobacter</taxon>
    </lineage>
</organism>
<dbReference type="PANTHER" id="PTHR11586:SF37">
    <property type="entry name" value="TRNA-BINDING DOMAIN-CONTAINING PROTEIN"/>
    <property type="match status" value="1"/>
</dbReference>
<dbReference type="GO" id="GO:0000049">
    <property type="term" value="F:tRNA binding"/>
    <property type="evidence" value="ECO:0007669"/>
    <property type="project" value="UniProtKB-UniRule"/>
</dbReference>
<dbReference type="RefSeq" id="WP_106597636.1">
    <property type="nucleotide sequence ID" value="NZ_PYAS01000011.1"/>
</dbReference>
<dbReference type="PROSITE" id="PS50886">
    <property type="entry name" value="TRBD"/>
    <property type="match status" value="1"/>
</dbReference>
<dbReference type="Proteomes" id="UP000241964">
    <property type="component" value="Unassembled WGS sequence"/>
</dbReference>
<proteinExistence type="predicted"/>
<dbReference type="InterPro" id="IPR051270">
    <property type="entry name" value="Tyrosine-tRNA_ligase_regulator"/>
</dbReference>
<keyword evidence="2 3" id="KW-0694">RNA-binding</keyword>
<dbReference type="InterPro" id="IPR002547">
    <property type="entry name" value="tRNA-bd_dom"/>
</dbReference>
<reference evidence="5 6" key="1">
    <citation type="submission" date="2018-03" db="EMBL/GenBank/DDBJ databases">
        <title>Genomic Encyclopedia of Archaeal and Bacterial Type Strains, Phase II (KMG-II): from individual species to whole genera.</title>
        <authorList>
            <person name="Goeker M."/>
        </authorList>
    </citation>
    <scope>NUCLEOTIDE SEQUENCE [LARGE SCALE GENOMIC DNA]</scope>
    <source>
        <strain evidence="5 6">DSM 29057</strain>
    </source>
</reference>
<keyword evidence="1 3" id="KW-0820">tRNA-binding</keyword>
<evidence type="ECO:0000313" key="5">
    <source>
        <dbReference type="EMBL" id="PSL25738.1"/>
    </source>
</evidence>
<dbReference type="Gene3D" id="2.40.50.140">
    <property type="entry name" value="Nucleic acid-binding proteins"/>
    <property type="match status" value="1"/>
</dbReference>
<evidence type="ECO:0000313" key="6">
    <source>
        <dbReference type="Proteomes" id="UP000241964"/>
    </source>
</evidence>
<gene>
    <name evidence="5" type="ORF">CLV60_111190</name>
</gene>